<dbReference type="InterPro" id="IPR041515">
    <property type="entry name" value="PPAF-2-like_Clip"/>
</dbReference>
<feature type="compositionally biased region" description="Low complexity" evidence="1">
    <location>
        <begin position="272"/>
        <end position="289"/>
    </location>
</feature>
<feature type="region of interest" description="Disordered" evidence="1">
    <location>
        <begin position="589"/>
        <end position="622"/>
    </location>
</feature>
<feature type="compositionally biased region" description="Polar residues" evidence="1">
    <location>
        <begin position="163"/>
        <end position="186"/>
    </location>
</feature>
<feature type="region of interest" description="Disordered" evidence="1">
    <location>
        <begin position="637"/>
        <end position="687"/>
    </location>
</feature>
<dbReference type="Pfam" id="PF18322">
    <property type="entry name" value="CLIP_1"/>
    <property type="match status" value="1"/>
</dbReference>
<feature type="compositionally biased region" description="Gly residues" evidence="1">
    <location>
        <begin position="515"/>
        <end position="525"/>
    </location>
</feature>
<feature type="compositionally biased region" description="Low complexity" evidence="1">
    <location>
        <begin position="410"/>
        <end position="422"/>
    </location>
</feature>
<feature type="region of interest" description="Disordered" evidence="1">
    <location>
        <begin position="19"/>
        <end position="45"/>
    </location>
</feature>
<name>A0A8D9EKD5_9HEMI</name>
<feature type="compositionally biased region" description="Low complexity" evidence="1">
    <location>
        <begin position="300"/>
        <end position="317"/>
    </location>
</feature>
<feature type="region of interest" description="Disordered" evidence="1">
    <location>
        <begin position="132"/>
        <end position="536"/>
    </location>
</feature>
<dbReference type="PRINTS" id="PR01217">
    <property type="entry name" value="PRICHEXTENSN"/>
</dbReference>
<dbReference type="AlphaFoldDB" id="A0A8D9EKD5"/>
<feature type="domain" description="PPAF-2-like Clip" evidence="3">
    <location>
        <begin position="542"/>
        <end position="586"/>
    </location>
</feature>
<sequence>MSGLALVILSVITSTLSHPYGPAASQHSGSTRSSGGGGYVASGNDQLRFHPEESQFYSNQPTQPQQTAPVNNAPSYADLVNLAQQEAQQQAIIDAQKKMETNKLVKDIEFIQKQQEILQQQVHAQEVKNEQKLNNPGSYAGSTGSSAQSSSGSYGSNSGSAYNPQQSNSPATFSSGQWVPDNNAQKYNDGLYKGEGSHTKPSSSAGGSYSGADSFSGASSQQSVTQKHHQTGHSGPSNSGSYGGFPSPNQPQNGGGFPEFQSPPATYPSPNPTSSYGGSSPSGSYGEGPSPVPTSSYGGSSPQFSQNPPQFPVSSPQQPNPTNPSYGSSQSQYQSQQEYWWNGPNSPFSQNQLSNCNYLDCNPAPSINKPPPPKPGYGPPPPPPPPAQNPPTSVEPVNINQNPYLSGAINNKPPGQSSSGPSYGPPPPPPSYGPAPPPPPPAFGPAPPPPSYAPPPPPPSYAPPPPPPNTPQTFPQKPFPTKPSPTYQPSKPTPAYNPPSTFPSPQLTNPDAPAGGYGSSGGGTPGISYPDYQPDDVERVPCTQLGHTCVAKHLCVNGKVNSNGIGLIQLRFSMKSCRADIEACCKEDAGVEGSYSPPPSSYQPKPSSGPVDSYGQPTSSYALPPGESCSACAGGDGGSYSHQNSQETSFHHKQQSSSSYNSGSANLPSAKLPDFGPPSVGGAGYGK</sequence>
<evidence type="ECO:0000256" key="2">
    <source>
        <dbReference type="SAM" id="SignalP"/>
    </source>
</evidence>
<proteinExistence type="predicted"/>
<evidence type="ECO:0000259" key="3">
    <source>
        <dbReference type="Pfam" id="PF18322"/>
    </source>
</evidence>
<feature type="compositionally biased region" description="Pro residues" evidence="1">
    <location>
        <begin position="423"/>
        <end position="470"/>
    </location>
</feature>
<feature type="chain" id="PRO_5034196032" description="PPAF-2-like Clip domain-containing protein" evidence="2">
    <location>
        <begin position="18"/>
        <end position="687"/>
    </location>
</feature>
<reference evidence="4" key="1">
    <citation type="submission" date="2021-05" db="EMBL/GenBank/DDBJ databases">
        <authorList>
            <person name="Alioto T."/>
            <person name="Alioto T."/>
            <person name="Gomez Garrido J."/>
        </authorList>
    </citation>
    <scope>NUCLEOTIDE SEQUENCE</scope>
</reference>
<feature type="compositionally biased region" description="Pro residues" evidence="1">
    <location>
        <begin position="368"/>
        <end position="389"/>
    </location>
</feature>
<feature type="signal peptide" evidence="2">
    <location>
        <begin position="1"/>
        <end position="17"/>
    </location>
</feature>
<feature type="compositionally biased region" description="Pro residues" evidence="1">
    <location>
        <begin position="491"/>
        <end position="502"/>
    </location>
</feature>
<organism evidence="4">
    <name type="scientific">Cacopsylla melanoneura</name>
    <dbReference type="NCBI Taxonomy" id="428564"/>
    <lineage>
        <taxon>Eukaryota</taxon>
        <taxon>Metazoa</taxon>
        <taxon>Ecdysozoa</taxon>
        <taxon>Arthropoda</taxon>
        <taxon>Hexapoda</taxon>
        <taxon>Insecta</taxon>
        <taxon>Pterygota</taxon>
        <taxon>Neoptera</taxon>
        <taxon>Paraneoptera</taxon>
        <taxon>Hemiptera</taxon>
        <taxon>Sternorrhyncha</taxon>
        <taxon>Psylloidea</taxon>
        <taxon>Psyllidae</taxon>
        <taxon>Psyllinae</taxon>
        <taxon>Cacopsylla</taxon>
    </lineage>
</organism>
<evidence type="ECO:0000313" key="4">
    <source>
        <dbReference type="EMBL" id="CAG6754965.1"/>
    </source>
</evidence>
<keyword evidence="2" id="KW-0732">Signal</keyword>
<feature type="compositionally biased region" description="Polar residues" evidence="1">
    <location>
        <begin position="343"/>
        <end position="357"/>
    </location>
</feature>
<feature type="compositionally biased region" description="Low complexity" evidence="1">
    <location>
        <begin position="656"/>
        <end position="669"/>
    </location>
</feature>
<evidence type="ECO:0000256" key="1">
    <source>
        <dbReference type="SAM" id="MobiDB-lite"/>
    </source>
</evidence>
<feature type="compositionally biased region" description="Low complexity" evidence="1">
    <location>
        <begin position="202"/>
        <end position="223"/>
    </location>
</feature>
<dbReference type="EMBL" id="HBUF01540747">
    <property type="protein sequence ID" value="CAG6754965.1"/>
    <property type="molecule type" value="Transcribed_RNA"/>
</dbReference>
<feature type="compositionally biased region" description="Low complexity" evidence="1">
    <location>
        <begin position="323"/>
        <end position="337"/>
    </location>
</feature>
<accession>A0A8D9EKD5</accession>
<feature type="compositionally biased region" description="Low complexity" evidence="1">
    <location>
        <begin position="137"/>
        <end position="162"/>
    </location>
</feature>
<protein>
    <recommendedName>
        <fullName evidence="3">PPAF-2-like Clip domain-containing protein</fullName>
    </recommendedName>
</protein>